<keyword evidence="6" id="KW-1185">Reference proteome</keyword>
<proteinExistence type="inferred from homology"/>
<dbReference type="Proteomes" id="UP000637002">
    <property type="component" value="Unassembled WGS sequence"/>
</dbReference>
<evidence type="ECO:0000313" key="6">
    <source>
        <dbReference type="Proteomes" id="UP000637002"/>
    </source>
</evidence>
<accession>A0A916UD10</accession>
<dbReference type="Gene3D" id="3.90.1590.10">
    <property type="entry name" value="glutathione-dependent formaldehyde- activating enzyme (gfa)"/>
    <property type="match status" value="1"/>
</dbReference>
<feature type="domain" description="CENP-V/GFA" evidence="4">
    <location>
        <begin position="9"/>
        <end position="38"/>
    </location>
</feature>
<reference evidence="5" key="1">
    <citation type="journal article" date="2014" name="Int. J. Syst. Evol. Microbiol.">
        <title>Complete genome sequence of Corynebacterium casei LMG S-19264T (=DSM 44701T), isolated from a smear-ripened cheese.</title>
        <authorList>
            <consortium name="US DOE Joint Genome Institute (JGI-PGF)"/>
            <person name="Walter F."/>
            <person name="Albersmeier A."/>
            <person name="Kalinowski J."/>
            <person name="Ruckert C."/>
        </authorList>
    </citation>
    <scope>NUCLEOTIDE SEQUENCE</scope>
    <source>
        <strain evidence="5">CGMCC 1.12919</strain>
    </source>
</reference>
<dbReference type="InterPro" id="IPR011057">
    <property type="entry name" value="Mss4-like_sf"/>
</dbReference>
<evidence type="ECO:0000313" key="5">
    <source>
        <dbReference type="EMBL" id="GGC67375.1"/>
    </source>
</evidence>
<dbReference type="InterPro" id="IPR006913">
    <property type="entry name" value="CENP-V/GFA"/>
</dbReference>
<dbReference type="SUPFAM" id="SSF51316">
    <property type="entry name" value="Mss4-like"/>
    <property type="match status" value="1"/>
</dbReference>
<protein>
    <recommendedName>
        <fullName evidence="4">CENP-V/GFA domain-containing protein</fullName>
    </recommendedName>
</protein>
<keyword evidence="2" id="KW-0479">Metal-binding</keyword>
<comment type="caution">
    <text evidence="5">The sequence shown here is derived from an EMBL/GenBank/DDBJ whole genome shotgun (WGS) entry which is preliminary data.</text>
</comment>
<name>A0A916UD10_9HYPH</name>
<dbReference type="AlphaFoldDB" id="A0A916UD10"/>
<dbReference type="EMBL" id="BMGG01000004">
    <property type="protein sequence ID" value="GGC67375.1"/>
    <property type="molecule type" value="Genomic_DNA"/>
</dbReference>
<evidence type="ECO:0000256" key="1">
    <source>
        <dbReference type="ARBA" id="ARBA00005495"/>
    </source>
</evidence>
<comment type="similarity">
    <text evidence="1">Belongs to the Gfa family.</text>
</comment>
<reference evidence="5" key="2">
    <citation type="submission" date="2020-09" db="EMBL/GenBank/DDBJ databases">
        <authorList>
            <person name="Sun Q."/>
            <person name="Zhou Y."/>
        </authorList>
    </citation>
    <scope>NUCLEOTIDE SEQUENCE</scope>
    <source>
        <strain evidence="5">CGMCC 1.12919</strain>
    </source>
</reference>
<evidence type="ECO:0000256" key="3">
    <source>
        <dbReference type="ARBA" id="ARBA00022833"/>
    </source>
</evidence>
<organism evidence="5 6">
    <name type="scientific">Chelatococcus reniformis</name>
    <dbReference type="NCBI Taxonomy" id="1494448"/>
    <lineage>
        <taxon>Bacteria</taxon>
        <taxon>Pseudomonadati</taxon>
        <taxon>Pseudomonadota</taxon>
        <taxon>Alphaproteobacteria</taxon>
        <taxon>Hyphomicrobiales</taxon>
        <taxon>Chelatococcaceae</taxon>
        <taxon>Chelatococcus</taxon>
    </lineage>
</organism>
<evidence type="ECO:0000256" key="2">
    <source>
        <dbReference type="ARBA" id="ARBA00022723"/>
    </source>
</evidence>
<dbReference type="GO" id="GO:0016846">
    <property type="term" value="F:carbon-sulfur lyase activity"/>
    <property type="evidence" value="ECO:0007669"/>
    <property type="project" value="InterPro"/>
</dbReference>
<dbReference type="Pfam" id="PF04828">
    <property type="entry name" value="GFA"/>
    <property type="match status" value="1"/>
</dbReference>
<keyword evidence="3" id="KW-0862">Zinc</keyword>
<dbReference type="GO" id="GO:0046872">
    <property type="term" value="F:metal ion binding"/>
    <property type="evidence" value="ECO:0007669"/>
    <property type="project" value="UniProtKB-KW"/>
</dbReference>
<evidence type="ECO:0000259" key="4">
    <source>
        <dbReference type="Pfam" id="PF04828"/>
    </source>
</evidence>
<gene>
    <name evidence="5" type="ORF">GCM10010994_27470</name>
</gene>
<sequence length="177" mass="19295">MEEWQPMTAITCACGTVRLEAEGAPMLCAVCHCSSCRIAGQEFDARTDLEPIVDASGGTSAVLWRKDRVRCVAGCERLEPHRLTLGSPTRRMVASCCGAPMFLDFTKGFWLTVYRGRVEHAPSPSIRVMTGDVPVGVVLPEDGLPRVRGHSGRFMLKMLMTRLGMGLRSPRVTGVAD</sequence>